<feature type="region of interest" description="Disordered" evidence="3">
    <location>
        <begin position="54"/>
        <end position="135"/>
    </location>
</feature>
<dbReference type="SMART" id="SM00542">
    <property type="entry name" value="FYRC"/>
    <property type="match status" value="1"/>
</dbReference>
<dbReference type="AlphaFoldDB" id="A0A9P7BKU1"/>
<dbReference type="PROSITE" id="PS51543">
    <property type="entry name" value="FYRC"/>
    <property type="match status" value="1"/>
</dbReference>
<evidence type="ECO:0000256" key="3">
    <source>
        <dbReference type="SAM" id="MobiDB-lite"/>
    </source>
</evidence>
<dbReference type="GO" id="GO:0005634">
    <property type="term" value="C:nucleus"/>
    <property type="evidence" value="ECO:0007669"/>
    <property type="project" value="UniProtKB-SubCell"/>
</dbReference>
<comment type="caution">
    <text evidence="4">The sequence shown here is derived from an EMBL/GenBank/DDBJ whole genome shotgun (WGS) entry which is preliminary data.</text>
</comment>
<dbReference type="PANTHER" id="PTHR22715:SF0">
    <property type="entry name" value="TRANSFORMING GROWTH FACTOR BETA REGULATOR 1"/>
    <property type="match status" value="1"/>
</dbReference>
<keyword evidence="5" id="KW-1185">Reference proteome</keyword>
<evidence type="ECO:0000256" key="1">
    <source>
        <dbReference type="ARBA" id="ARBA00004123"/>
    </source>
</evidence>
<dbReference type="Gene3D" id="3.30.160.360">
    <property type="match status" value="1"/>
</dbReference>
<protein>
    <recommendedName>
        <fullName evidence="6">FYR N-terminal domain-containing protein</fullName>
    </recommendedName>
</protein>
<evidence type="ECO:0000313" key="5">
    <source>
        <dbReference type="Proteomes" id="UP000716291"/>
    </source>
</evidence>
<reference evidence="4" key="1">
    <citation type="journal article" date="2020" name="Microb. Genom.">
        <title>Genetic diversity of clinical and environmental Mucorales isolates obtained from an investigation of mucormycosis cases among solid organ transplant recipients.</title>
        <authorList>
            <person name="Nguyen M.H."/>
            <person name="Kaul D."/>
            <person name="Muto C."/>
            <person name="Cheng S.J."/>
            <person name="Richter R.A."/>
            <person name="Bruno V.M."/>
            <person name="Liu G."/>
            <person name="Beyhan S."/>
            <person name="Sundermann A.J."/>
            <person name="Mounaud S."/>
            <person name="Pasculle A.W."/>
            <person name="Nierman W.C."/>
            <person name="Driscoll E."/>
            <person name="Cumbie R."/>
            <person name="Clancy C.J."/>
            <person name="Dupont C.L."/>
        </authorList>
    </citation>
    <scope>NUCLEOTIDE SEQUENCE</scope>
    <source>
        <strain evidence="4">GL11</strain>
    </source>
</reference>
<evidence type="ECO:0008006" key="6">
    <source>
        <dbReference type="Google" id="ProtNLM"/>
    </source>
</evidence>
<dbReference type="InterPro" id="IPR040092">
    <property type="entry name" value="TBRG1"/>
</dbReference>
<dbReference type="SMART" id="SM00541">
    <property type="entry name" value="FYRN"/>
    <property type="match status" value="1"/>
</dbReference>
<comment type="subcellular location">
    <subcellularLocation>
        <location evidence="1">Nucleus</location>
    </subcellularLocation>
</comment>
<dbReference type="GO" id="GO:0051726">
    <property type="term" value="P:regulation of cell cycle"/>
    <property type="evidence" value="ECO:0007669"/>
    <property type="project" value="TreeGrafter"/>
</dbReference>
<evidence type="ECO:0000256" key="2">
    <source>
        <dbReference type="ARBA" id="ARBA00023242"/>
    </source>
</evidence>
<proteinExistence type="predicted"/>
<sequence>MVEKVVGIDVSCQTEFNEQELSNEKLVKYRKMKRKLVNLIRKQKELKGLLNASQRRKLALSEKKSKSRVRNTTATTDDPMDISEDENEDKEEIGGGDEEEEGDSSEGEEDNSEDEASRKKRRRYAKKRHSIPRAEDGSIQLPVQIASLKVIDLGRIEYERPSFHNERYIFPIGYTAERTYMSMVDPSNQTVYTCKVEDSSDGPLFTLWSADAPDQCLSAKTATGVWALVIKKVNEVRQKDSSNAISGPEYYGFSNPLVREMIEELPNVDKCTKYKKN</sequence>
<keyword evidence="2" id="KW-0539">Nucleus</keyword>
<dbReference type="InterPro" id="IPR003889">
    <property type="entry name" value="FYrich_C"/>
</dbReference>
<evidence type="ECO:0000313" key="4">
    <source>
        <dbReference type="EMBL" id="KAG1297410.1"/>
    </source>
</evidence>
<dbReference type="OrthoDB" id="285793at2759"/>
<dbReference type="EMBL" id="JAANQT010004730">
    <property type="protein sequence ID" value="KAG1297410.1"/>
    <property type="molecule type" value="Genomic_DNA"/>
</dbReference>
<gene>
    <name evidence="4" type="ORF">G6F64_013066</name>
</gene>
<dbReference type="Pfam" id="PF05964">
    <property type="entry name" value="FYRN"/>
    <property type="match status" value="1"/>
</dbReference>
<feature type="compositionally biased region" description="Basic residues" evidence="3">
    <location>
        <begin position="118"/>
        <end position="131"/>
    </location>
</feature>
<feature type="compositionally biased region" description="Acidic residues" evidence="3">
    <location>
        <begin position="78"/>
        <end position="114"/>
    </location>
</feature>
<dbReference type="PANTHER" id="PTHR22715">
    <property type="entry name" value="TRANSFORMING GROWTH FACTOR BETA REGULATED GENE 1"/>
    <property type="match status" value="1"/>
</dbReference>
<name>A0A9P7BKU1_RHIOR</name>
<dbReference type="Pfam" id="PF05965">
    <property type="entry name" value="FYRC"/>
    <property type="match status" value="1"/>
</dbReference>
<dbReference type="Proteomes" id="UP000716291">
    <property type="component" value="Unassembled WGS sequence"/>
</dbReference>
<dbReference type="PROSITE" id="PS51542">
    <property type="entry name" value="FYRN"/>
    <property type="match status" value="1"/>
</dbReference>
<accession>A0A9P7BKU1</accession>
<dbReference type="InterPro" id="IPR003888">
    <property type="entry name" value="FYrich_N"/>
</dbReference>
<organism evidence="4 5">
    <name type="scientific">Rhizopus oryzae</name>
    <name type="common">Mucormycosis agent</name>
    <name type="synonym">Rhizopus arrhizus var. delemar</name>
    <dbReference type="NCBI Taxonomy" id="64495"/>
    <lineage>
        <taxon>Eukaryota</taxon>
        <taxon>Fungi</taxon>
        <taxon>Fungi incertae sedis</taxon>
        <taxon>Mucoromycota</taxon>
        <taxon>Mucoromycotina</taxon>
        <taxon>Mucoromycetes</taxon>
        <taxon>Mucorales</taxon>
        <taxon>Mucorineae</taxon>
        <taxon>Rhizopodaceae</taxon>
        <taxon>Rhizopus</taxon>
    </lineage>
</organism>